<dbReference type="InParanoid" id="Q2LX24"/>
<feature type="domain" description="TsaA-like" evidence="3">
    <location>
        <begin position="10"/>
        <end position="139"/>
    </location>
</feature>
<dbReference type="NCBIfam" id="TIGR00104">
    <property type="entry name" value="tRNA_TsaA"/>
    <property type="match status" value="1"/>
</dbReference>
<evidence type="ECO:0000259" key="3">
    <source>
        <dbReference type="PROSITE" id="PS51668"/>
    </source>
</evidence>
<keyword evidence="1" id="KW-0949">S-adenosyl-L-methionine</keyword>
<reference evidence="4 5" key="1">
    <citation type="journal article" date="2007" name="Proc. Natl. Acad. Sci. U.S.A.">
        <title>The genome of Syntrophus aciditrophicus: life at the thermodynamic limit of microbial growth.</title>
        <authorList>
            <person name="McInerney M.J."/>
            <person name="Rohlin L."/>
            <person name="Mouttaki H."/>
            <person name="Kim U."/>
            <person name="Krupp R.S."/>
            <person name="Rios-Hernandez L."/>
            <person name="Sieber J."/>
            <person name="Struchtemeyer C.G."/>
            <person name="Bhattacharyya A."/>
            <person name="Campbell J.W."/>
            <person name="Gunsalus R.P."/>
        </authorList>
    </citation>
    <scope>NUCLEOTIDE SEQUENCE [LARGE SCALE GENOMIC DNA]</scope>
    <source>
        <strain evidence="4 5">SB</strain>
    </source>
</reference>
<dbReference type="AlphaFoldDB" id="Q2LX24"/>
<evidence type="ECO:0000313" key="5">
    <source>
        <dbReference type="Proteomes" id="UP000001933"/>
    </source>
</evidence>
<dbReference type="SUPFAM" id="SSF118196">
    <property type="entry name" value="YaeB-like"/>
    <property type="match status" value="1"/>
</dbReference>
<dbReference type="Pfam" id="PF01980">
    <property type="entry name" value="TrmO_N"/>
    <property type="match status" value="1"/>
</dbReference>
<accession>Q2LX24</accession>
<sequence length="268" mass="30280">MNATRNSMELRPIGTVISADVSTAKMSPQGSDAIIEIFPDYAAALDKIDKNSHLWILCWFHESRRNVLTASPSRVNPSVPKYGVFALRTPIRPNPVALTLVRLEKVVENRLFVSGMDAVNGTAVLDIKPYYEHDIVFSPRTPEIVPATRQMKKELLEKEALAHHWELCADLRIAVRMALIVQERWGKLNDDELFVEVTGSGCLADVLQGLSRARLANPPRFLFQRSREFLSSTWRKKDGRISLTVRGNVDPDRIESLADDELFKIEES</sequence>
<organism evidence="4 5">
    <name type="scientific">Syntrophus aciditrophicus (strain SB)</name>
    <dbReference type="NCBI Taxonomy" id="56780"/>
    <lineage>
        <taxon>Bacteria</taxon>
        <taxon>Pseudomonadati</taxon>
        <taxon>Thermodesulfobacteriota</taxon>
        <taxon>Syntrophia</taxon>
        <taxon>Syntrophales</taxon>
        <taxon>Syntrophaceae</taxon>
        <taxon>Syntrophus</taxon>
    </lineage>
</organism>
<dbReference type="InterPro" id="IPR023370">
    <property type="entry name" value="TrmO-like_N"/>
</dbReference>
<dbReference type="CDD" id="cd09281">
    <property type="entry name" value="UPF0066"/>
    <property type="match status" value="1"/>
</dbReference>
<dbReference type="PANTHER" id="PTHR12818:SF0">
    <property type="entry name" value="TRNA (ADENINE(37)-N6)-METHYLTRANSFERASE"/>
    <property type="match status" value="1"/>
</dbReference>
<protein>
    <submittedName>
        <fullName evidence="4">Hypothetical cytosolic protein</fullName>
    </submittedName>
</protein>
<evidence type="ECO:0000256" key="2">
    <source>
        <dbReference type="ARBA" id="ARBA00033753"/>
    </source>
</evidence>
<dbReference type="HOGENOM" id="CLU_089199_0_0_7"/>
<evidence type="ECO:0000313" key="4">
    <source>
        <dbReference type="EMBL" id="ABC78638.1"/>
    </source>
</evidence>
<dbReference type="InterPro" id="IPR036413">
    <property type="entry name" value="YaeB-like_sf"/>
</dbReference>
<dbReference type="Gene3D" id="2.40.30.70">
    <property type="entry name" value="YaeB-like"/>
    <property type="match status" value="1"/>
</dbReference>
<dbReference type="OrthoDB" id="9804309at2"/>
<dbReference type="eggNOG" id="COG1720">
    <property type="taxonomic scope" value="Bacteria"/>
</dbReference>
<dbReference type="KEGG" id="sat:SYN_01044"/>
<evidence type="ECO:0000256" key="1">
    <source>
        <dbReference type="ARBA" id="ARBA00022691"/>
    </source>
</evidence>
<dbReference type="RefSeq" id="WP_011418655.1">
    <property type="nucleotide sequence ID" value="NC_007759.1"/>
</dbReference>
<dbReference type="PROSITE" id="PS51668">
    <property type="entry name" value="TSAA_2"/>
    <property type="match status" value="1"/>
</dbReference>
<gene>
    <name evidence="4" type="ORF">SYN_01044</name>
</gene>
<dbReference type="PANTHER" id="PTHR12818">
    <property type="entry name" value="TRNA (ADENINE(37)-N6)-METHYLTRANSFERASE"/>
    <property type="match status" value="1"/>
</dbReference>
<dbReference type="EMBL" id="CP000252">
    <property type="protein sequence ID" value="ABC78638.1"/>
    <property type="molecule type" value="Genomic_DNA"/>
</dbReference>
<dbReference type="SUPFAM" id="SSF143555">
    <property type="entry name" value="FwdE-like"/>
    <property type="match status" value="1"/>
</dbReference>
<dbReference type="InterPro" id="IPR036414">
    <property type="entry name" value="YaeB_N_sf"/>
</dbReference>
<dbReference type="eggNOG" id="COG2191">
    <property type="taxonomic scope" value="Bacteria"/>
</dbReference>
<dbReference type="InterPro" id="IPR040372">
    <property type="entry name" value="YaeB-like"/>
</dbReference>
<dbReference type="Gene3D" id="3.30.1330.130">
    <property type="match status" value="1"/>
</dbReference>
<dbReference type="Proteomes" id="UP000001933">
    <property type="component" value="Chromosome"/>
</dbReference>
<proteinExistence type="inferred from homology"/>
<comment type="similarity">
    <text evidence="2">Belongs to the tRNA methyltransferase O family.</text>
</comment>
<name>Q2LX24_SYNAS</name>
<keyword evidence="5" id="KW-1185">Reference proteome</keyword>